<dbReference type="Pfam" id="PF00702">
    <property type="entry name" value="Hydrolase"/>
    <property type="match status" value="1"/>
</dbReference>
<protein>
    <submittedName>
        <fullName evidence="1">Pyrimidine 5'-nucleotidase</fullName>
    </submittedName>
</protein>
<dbReference type="KEGG" id="pef:A7E78_12100"/>
<dbReference type="InterPro" id="IPR006439">
    <property type="entry name" value="HAD-SF_hydro_IA"/>
</dbReference>
<dbReference type="SFLD" id="SFLDG01129">
    <property type="entry name" value="C1.5:_HAD__Beta-PGM__Phosphata"/>
    <property type="match status" value="1"/>
</dbReference>
<dbReference type="STRING" id="1842532.A7E78_12100"/>
<dbReference type="NCBIfam" id="TIGR01509">
    <property type="entry name" value="HAD-SF-IA-v3"/>
    <property type="match status" value="1"/>
</dbReference>
<dbReference type="PANTHER" id="PTHR12725">
    <property type="entry name" value="HALOACID DEHALOGENASE-LIKE HYDROLASE"/>
    <property type="match status" value="1"/>
</dbReference>
<evidence type="ECO:0000313" key="2">
    <source>
        <dbReference type="Proteomes" id="UP000182517"/>
    </source>
</evidence>
<dbReference type="InterPro" id="IPR023214">
    <property type="entry name" value="HAD_sf"/>
</dbReference>
<dbReference type="SFLD" id="SFLDG01132">
    <property type="entry name" value="C1.5.3:_5'-Nucleotidase_Like"/>
    <property type="match status" value="1"/>
</dbReference>
<name>A0A1L3GRG4_9BACT</name>
<sequence>MNCILFDLDNTLYSPDRQLFALMDKRINSYMHEIVGIPLHQVDELRRSYWQRYGVTMQGLMRHHQVDPEDYLRYVHDIDVPSRLEPDPLLRQALLSLPQRRVVFTNSSICHSERVLQALGLRDLFEEIYDIRIADYLPKPYPDPYRAVLEKLGAVASDCIMVEDTPENLLTAKQLGMGTVLVGQRDRGDYVDVQIDHAAQMPEAMNFWSAA</sequence>
<reference evidence="1 2" key="1">
    <citation type="journal article" date="2017" name="Genome Announc.">
        <title>Complete Genome Sequences of Two Acetylene-Fermenting Pelobacter acetylenicus Strains.</title>
        <authorList>
            <person name="Sutton J.M."/>
            <person name="Baesman S.M."/>
            <person name="Fierst J.L."/>
            <person name="Poret-Peterson A.T."/>
            <person name="Oremland R.S."/>
            <person name="Dunlap D.S."/>
            <person name="Akob D.M."/>
        </authorList>
    </citation>
    <scope>NUCLEOTIDE SEQUENCE [LARGE SCALE GENOMIC DNA]</scope>
    <source>
        <strain evidence="1 2">SFB93</strain>
    </source>
</reference>
<dbReference type="RefSeq" id="WP_072284544.1">
    <property type="nucleotide sequence ID" value="NZ_CP015519.1"/>
</dbReference>
<evidence type="ECO:0000313" key="1">
    <source>
        <dbReference type="EMBL" id="APG28517.1"/>
    </source>
</evidence>
<dbReference type="SFLD" id="SFLDS00003">
    <property type="entry name" value="Haloacid_Dehalogenase"/>
    <property type="match status" value="1"/>
</dbReference>
<dbReference type="InterPro" id="IPR010237">
    <property type="entry name" value="Pyr-5-nucltdase"/>
</dbReference>
<dbReference type="EMBL" id="CP015519">
    <property type="protein sequence ID" value="APG28517.1"/>
    <property type="molecule type" value="Genomic_DNA"/>
</dbReference>
<keyword evidence="2" id="KW-1185">Reference proteome</keyword>
<proteinExistence type="predicted"/>
<dbReference type="Proteomes" id="UP000182517">
    <property type="component" value="Chromosome"/>
</dbReference>
<dbReference type="SUPFAM" id="SSF56784">
    <property type="entry name" value="HAD-like"/>
    <property type="match status" value="1"/>
</dbReference>
<dbReference type="AlphaFoldDB" id="A0A1L3GRG4"/>
<dbReference type="OrthoDB" id="9807630at2"/>
<accession>A0A1L3GRG4</accession>
<gene>
    <name evidence="1" type="ORF">A7E78_12100</name>
</gene>
<dbReference type="Gene3D" id="1.10.150.450">
    <property type="match status" value="1"/>
</dbReference>
<dbReference type="PANTHER" id="PTHR12725:SF117">
    <property type="entry name" value="HALOACID DEHALOGENASE-LIKE HYDROLASE"/>
    <property type="match status" value="1"/>
</dbReference>
<dbReference type="InterPro" id="IPR036412">
    <property type="entry name" value="HAD-like_sf"/>
</dbReference>
<dbReference type="NCBIfam" id="TIGR01993">
    <property type="entry name" value="Pyr-5-nucltdase"/>
    <property type="match status" value="1"/>
</dbReference>
<organism evidence="1 2">
    <name type="scientific">Syntrophotalea acetylenivorans</name>
    <dbReference type="NCBI Taxonomy" id="1842532"/>
    <lineage>
        <taxon>Bacteria</taxon>
        <taxon>Pseudomonadati</taxon>
        <taxon>Thermodesulfobacteriota</taxon>
        <taxon>Desulfuromonadia</taxon>
        <taxon>Desulfuromonadales</taxon>
        <taxon>Syntrophotaleaceae</taxon>
        <taxon>Syntrophotalea</taxon>
    </lineage>
</organism>
<dbReference type="Gene3D" id="3.40.50.1000">
    <property type="entry name" value="HAD superfamily/HAD-like"/>
    <property type="match status" value="1"/>
</dbReference>